<protein>
    <submittedName>
        <fullName evidence="1">Uncharacterized protein</fullName>
    </submittedName>
</protein>
<organism evidence="1 2">
    <name type="scientific">Exiguobacterium indicum</name>
    <dbReference type="NCBI Taxonomy" id="296995"/>
    <lineage>
        <taxon>Bacteria</taxon>
        <taxon>Bacillati</taxon>
        <taxon>Bacillota</taxon>
        <taxon>Bacilli</taxon>
        <taxon>Bacillales</taxon>
        <taxon>Bacillales Family XII. Incertae Sedis</taxon>
        <taxon>Exiguobacterium</taxon>
    </lineage>
</organism>
<evidence type="ECO:0000313" key="1">
    <source>
        <dbReference type="EMBL" id="KTR27929.1"/>
    </source>
</evidence>
<comment type="caution">
    <text evidence="1">The sequence shown here is derived from an EMBL/GenBank/DDBJ whole genome shotgun (WGS) entry which is preliminary data.</text>
</comment>
<evidence type="ECO:0000313" key="2">
    <source>
        <dbReference type="Proteomes" id="UP000072605"/>
    </source>
</evidence>
<dbReference type="EMBL" id="LDQV01000012">
    <property type="protein sequence ID" value="KTR27929.1"/>
    <property type="molecule type" value="Genomic_DNA"/>
</dbReference>
<reference evidence="1 2" key="1">
    <citation type="journal article" date="2016" name="Front. Microbiol.">
        <title>Genomic Resource of Rice Seed Associated Bacteria.</title>
        <authorList>
            <person name="Midha S."/>
            <person name="Bansal K."/>
            <person name="Sharma S."/>
            <person name="Kumar N."/>
            <person name="Patil P.P."/>
            <person name="Chaudhry V."/>
            <person name="Patil P.B."/>
        </authorList>
    </citation>
    <scope>NUCLEOTIDE SEQUENCE [LARGE SCALE GENOMIC DNA]</scope>
    <source>
        <strain evidence="1 2">RSA11</strain>
    </source>
</reference>
<name>A0AAW3MFC8_9BACL</name>
<dbReference type="Proteomes" id="UP000072605">
    <property type="component" value="Unassembled WGS sequence"/>
</dbReference>
<accession>A0AAW3MFC8</accession>
<proteinExistence type="predicted"/>
<sequence>MTLQTLAERATEVAEAQPKLIELIELITDAHNRFGLNDEQRAELQDYTNQAMEILRDLGR</sequence>
<dbReference type="RefSeq" id="WP_058713225.1">
    <property type="nucleotide sequence ID" value="NZ_LDQV01000012.1"/>
</dbReference>
<gene>
    <name evidence="1" type="ORF">RSA11_04530</name>
</gene>
<dbReference type="AlphaFoldDB" id="A0AAW3MFC8"/>